<dbReference type="SUPFAM" id="SSF55021">
    <property type="entry name" value="ACT-like"/>
    <property type="match status" value="1"/>
</dbReference>
<name>A0A1Y5SQE2_9PROT</name>
<evidence type="ECO:0000256" key="4">
    <source>
        <dbReference type="ARBA" id="ARBA00013213"/>
    </source>
</evidence>
<dbReference type="InterPro" id="IPR036291">
    <property type="entry name" value="NAD(P)-bd_dom_sf"/>
</dbReference>
<proteinExistence type="inferred from homology"/>
<dbReference type="FunFam" id="3.30.360.10:FF:000005">
    <property type="entry name" value="Homoserine dehydrogenase"/>
    <property type="match status" value="1"/>
</dbReference>
<evidence type="ECO:0000256" key="5">
    <source>
        <dbReference type="ARBA" id="ARBA00013376"/>
    </source>
</evidence>
<evidence type="ECO:0000313" key="15">
    <source>
        <dbReference type="EMBL" id="SLN45500.1"/>
    </source>
</evidence>
<dbReference type="PIRSF" id="PIRSF000098">
    <property type="entry name" value="Homoser_dehydrog"/>
    <property type="match status" value="1"/>
</dbReference>
<dbReference type="EMBL" id="FWFR01000001">
    <property type="protein sequence ID" value="SLN45500.1"/>
    <property type="molecule type" value="Genomic_DNA"/>
</dbReference>
<dbReference type="SUPFAM" id="SSF55347">
    <property type="entry name" value="Glyceraldehyde-3-phosphate dehydrogenase-like, C-terminal domain"/>
    <property type="match status" value="1"/>
</dbReference>
<dbReference type="SUPFAM" id="SSF51735">
    <property type="entry name" value="NAD(P)-binding Rossmann-fold domains"/>
    <property type="match status" value="1"/>
</dbReference>
<evidence type="ECO:0000256" key="11">
    <source>
        <dbReference type="PIRSR" id="PIRSR000098-1"/>
    </source>
</evidence>
<feature type="active site" description="Proton donor" evidence="11">
    <location>
        <position position="207"/>
    </location>
</feature>
<dbReference type="Gene3D" id="3.40.50.720">
    <property type="entry name" value="NAD(P)-binding Rossmann-like Domain"/>
    <property type="match status" value="1"/>
</dbReference>
<dbReference type="PANTHER" id="PTHR43331">
    <property type="entry name" value="HOMOSERINE DEHYDROGENASE"/>
    <property type="match status" value="1"/>
</dbReference>
<dbReference type="InParanoid" id="A0A1Y5SQE2"/>
<keyword evidence="7" id="KW-0791">Threonine biosynthesis</keyword>
<evidence type="ECO:0000256" key="6">
    <source>
        <dbReference type="ARBA" id="ARBA00022605"/>
    </source>
</evidence>
<dbReference type="GO" id="GO:0009086">
    <property type="term" value="P:methionine biosynthetic process"/>
    <property type="evidence" value="ECO:0007669"/>
    <property type="project" value="UniProtKB-KW"/>
</dbReference>
<dbReference type="InterPro" id="IPR002912">
    <property type="entry name" value="ACT_dom"/>
</dbReference>
<evidence type="ECO:0000256" key="9">
    <source>
        <dbReference type="ARBA" id="ARBA00023002"/>
    </source>
</evidence>
<keyword evidence="6" id="KW-0028">Amino-acid biosynthesis</keyword>
<feature type="binding site" evidence="12">
    <location>
        <position position="107"/>
    </location>
    <ligand>
        <name>NADPH</name>
        <dbReference type="ChEBI" id="CHEBI:57783"/>
    </ligand>
</feature>
<evidence type="ECO:0000256" key="2">
    <source>
        <dbReference type="ARBA" id="ARBA00005062"/>
    </source>
</evidence>
<dbReference type="PROSITE" id="PS01042">
    <property type="entry name" value="HOMOSER_DHGENASE"/>
    <property type="match status" value="1"/>
</dbReference>
<evidence type="ECO:0000256" key="3">
    <source>
        <dbReference type="ARBA" id="ARBA00006753"/>
    </source>
</evidence>
<reference evidence="15 16" key="1">
    <citation type="submission" date="2017-03" db="EMBL/GenBank/DDBJ databases">
        <authorList>
            <person name="Afonso C.L."/>
            <person name="Miller P.J."/>
            <person name="Scott M.A."/>
            <person name="Spackman E."/>
            <person name="Goraichik I."/>
            <person name="Dimitrov K.M."/>
            <person name="Suarez D.L."/>
            <person name="Swayne D.E."/>
        </authorList>
    </citation>
    <scope>NUCLEOTIDE SEQUENCE [LARGE SCALE GENOMIC DNA]</scope>
    <source>
        <strain evidence="15 16">CECT 7691</strain>
    </source>
</reference>
<evidence type="ECO:0000259" key="14">
    <source>
        <dbReference type="PROSITE" id="PS51671"/>
    </source>
</evidence>
<dbReference type="AlphaFoldDB" id="A0A1Y5SQE2"/>
<keyword evidence="8 12" id="KW-0521">NADP</keyword>
<dbReference type="EC" id="1.1.1.3" evidence="4"/>
<dbReference type="Gene3D" id="3.30.70.260">
    <property type="match status" value="1"/>
</dbReference>
<dbReference type="UniPathway" id="UPA00051">
    <property type="reaction ID" value="UER00465"/>
</dbReference>
<dbReference type="InterPro" id="IPR005106">
    <property type="entry name" value="Asp/hSer_DH_NAD-bd"/>
</dbReference>
<dbReference type="Pfam" id="PF03447">
    <property type="entry name" value="NAD_binding_3"/>
    <property type="match status" value="1"/>
</dbReference>
<dbReference type="Gene3D" id="3.30.360.10">
    <property type="entry name" value="Dihydrodipicolinate Reductase, domain 2"/>
    <property type="match status" value="1"/>
</dbReference>
<keyword evidence="9 15" id="KW-0560">Oxidoreductase</keyword>
<dbReference type="PANTHER" id="PTHR43331:SF1">
    <property type="entry name" value="HOMOSERINE DEHYDROGENASE"/>
    <property type="match status" value="1"/>
</dbReference>
<dbReference type="GO" id="GO:0004412">
    <property type="term" value="F:homoserine dehydrogenase activity"/>
    <property type="evidence" value="ECO:0007669"/>
    <property type="project" value="UniProtKB-EC"/>
</dbReference>
<dbReference type="RefSeq" id="WP_085883172.1">
    <property type="nucleotide sequence ID" value="NZ_FWFR01000001.1"/>
</dbReference>
<accession>A0A1Y5SQE2</accession>
<feature type="binding site" evidence="12">
    <location>
        <position position="192"/>
    </location>
    <ligand>
        <name>L-homoserine</name>
        <dbReference type="ChEBI" id="CHEBI:57476"/>
    </ligand>
</feature>
<evidence type="ECO:0000256" key="7">
    <source>
        <dbReference type="ARBA" id="ARBA00022697"/>
    </source>
</evidence>
<dbReference type="InterPro" id="IPR016204">
    <property type="entry name" value="HDH"/>
</dbReference>
<comment type="pathway">
    <text evidence="1">Amino-acid biosynthesis; L-threonine biosynthesis; L-threonine from L-aspartate: step 3/5.</text>
</comment>
<dbReference type="InterPro" id="IPR045865">
    <property type="entry name" value="ACT-like_dom_sf"/>
</dbReference>
<evidence type="ECO:0000256" key="12">
    <source>
        <dbReference type="PIRSR" id="PIRSR000098-2"/>
    </source>
</evidence>
<evidence type="ECO:0000256" key="13">
    <source>
        <dbReference type="RuleBase" id="RU004171"/>
    </source>
</evidence>
<keyword evidence="10" id="KW-0486">Methionine biosynthesis</keyword>
<dbReference type="NCBIfam" id="NF004976">
    <property type="entry name" value="PRK06349.1"/>
    <property type="match status" value="1"/>
</dbReference>
<dbReference type="InterPro" id="IPR001342">
    <property type="entry name" value="HDH_cat"/>
</dbReference>
<evidence type="ECO:0000256" key="1">
    <source>
        <dbReference type="ARBA" id="ARBA00005056"/>
    </source>
</evidence>
<dbReference type="Proteomes" id="UP000193200">
    <property type="component" value="Unassembled WGS sequence"/>
</dbReference>
<dbReference type="UniPathway" id="UPA00050">
    <property type="reaction ID" value="UER00063"/>
</dbReference>
<dbReference type="GO" id="GO:0050661">
    <property type="term" value="F:NADP binding"/>
    <property type="evidence" value="ECO:0007669"/>
    <property type="project" value="InterPro"/>
</dbReference>
<evidence type="ECO:0000256" key="10">
    <source>
        <dbReference type="ARBA" id="ARBA00023167"/>
    </source>
</evidence>
<dbReference type="Pfam" id="PF01842">
    <property type="entry name" value="ACT"/>
    <property type="match status" value="1"/>
</dbReference>
<dbReference type="OrthoDB" id="9808167at2"/>
<feature type="binding site" evidence="12">
    <location>
        <begin position="10"/>
        <end position="17"/>
    </location>
    <ligand>
        <name>NADP(+)</name>
        <dbReference type="ChEBI" id="CHEBI:58349"/>
    </ligand>
</feature>
<protein>
    <recommendedName>
        <fullName evidence="5">Homoserine dehydrogenase</fullName>
        <ecNumber evidence="4">1.1.1.3</ecNumber>
    </recommendedName>
</protein>
<organism evidence="15 16">
    <name type="scientific">Oceanibacterium hippocampi</name>
    <dbReference type="NCBI Taxonomy" id="745714"/>
    <lineage>
        <taxon>Bacteria</taxon>
        <taxon>Pseudomonadati</taxon>
        <taxon>Pseudomonadota</taxon>
        <taxon>Alphaproteobacteria</taxon>
        <taxon>Sneathiellales</taxon>
        <taxon>Sneathiellaceae</taxon>
        <taxon>Oceanibacterium</taxon>
    </lineage>
</organism>
<evidence type="ECO:0000313" key="16">
    <source>
        <dbReference type="Proteomes" id="UP000193200"/>
    </source>
</evidence>
<dbReference type="GO" id="GO:0009088">
    <property type="term" value="P:threonine biosynthetic process"/>
    <property type="evidence" value="ECO:0007669"/>
    <property type="project" value="UniProtKB-UniPathway"/>
</dbReference>
<dbReference type="InterPro" id="IPR019811">
    <property type="entry name" value="HDH_CS"/>
</dbReference>
<comment type="similarity">
    <text evidence="3 13">Belongs to the homoserine dehydrogenase family.</text>
</comment>
<sequence>MTKTVGVGIAGLGTVGAGVVELLRKNGDRIARRCGSRIEVAAVSARDRARDRGVDLAGVTWHDDAAALAADPAVDIVLELIGGSDGIARAVIDAAIAAGKPVVTANKALLALHGSEIAEAAEAAGIALAYEAAVAGGIPIVKAMREGLAANRISRVYGILNGTCNYILTEMAASGRDFNDILADAQRLGFAEADPTFDVEGIDAAHKLAILTSIAFGSAVNFEAVHIEGIANVAATDIAYARELGYVIKLLAIARQTPNGIEQRVHPCMVPAEAAIAKIDGVFNAVVADGDFVDSTVYVGRGAGAGPTASAVVADVIDIVAGRQAPIFGVPSADMSRFEAVPMARHVGCYYVRLVVYDRPGVIAEISAVLRDERISIDSLLQRGRSENEPVPVVMLTHETEEAAMLRALEAFRRIESVIEPPRIIRIEEF</sequence>
<keyword evidence="16" id="KW-1185">Reference proteome</keyword>
<feature type="domain" description="ACT" evidence="14">
    <location>
        <begin position="351"/>
        <end position="426"/>
    </location>
</feature>
<dbReference type="PROSITE" id="PS51671">
    <property type="entry name" value="ACT"/>
    <property type="match status" value="1"/>
</dbReference>
<comment type="pathway">
    <text evidence="2">Amino-acid biosynthesis; L-methionine biosynthesis via de novo pathway; L-homoserine from L-aspartate: step 3/3.</text>
</comment>
<gene>
    <name evidence="15" type="primary">hom</name>
    <name evidence="15" type="ORF">OCH7691_01957</name>
</gene>
<dbReference type="CDD" id="cd04881">
    <property type="entry name" value="ACT_HSDH-Hom"/>
    <property type="match status" value="1"/>
</dbReference>
<evidence type="ECO:0000256" key="8">
    <source>
        <dbReference type="ARBA" id="ARBA00022857"/>
    </source>
</evidence>
<dbReference type="Pfam" id="PF00742">
    <property type="entry name" value="Homoserine_dh"/>
    <property type="match status" value="1"/>
</dbReference>